<protein>
    <recommendedName>
        <fullName evidence="1">FAD-binding domain-containing protein</fullName>
    </recommendedName>
</protein>
<dbReference type="InterPro" id="IPR036188">
    <property type="entry name" value="FAD/NAD-bd_sf"/>
</dbReference>
<proteinExistence type="predicted"/>
<feature type="domain" description="FAD-binding" evidence="1">
    <location>
        <begin position="12"/>
        <end position="140"/>
    </location>
</feature>
<reference evidence="2" key="1">
    <citation type="submission" date="2018-06" db="EMBL/GenBank/DDBJ databases">
        <authorList>
            <person name="Zhirakovskaya E."/>
        </authorList>
    </citation>
    <scope>NUCLEOTIDE SEQUENCE</scope>
</reference>
<evidence type="ECO:0000313" key="2">
    <source>
        <dbReference type="EMBL" id="VAW92977.1"/>
    </source>
</evidence>
<accession>A0A3B1A053</accession>
<dbReference type="PANTHER" id="PTHR42685">
    <property type="entry name" value="GERANYLGERANYL DIPHOSPHATE REDUCTASE"/>
    <property type="match status" value="1"/>
</dbReference>
<dbReference type="GO" id="GO:0071949">
    <property type="term" value="F:FAD binding"/>
    <property type="evidence" value="ECO:0007669"/>
    <property type="project" value="InterPro"/>
</dbReference>
<organism evidence="2">
    <name type="scientific">hydrothermal vent metagenome</name>
    <dbReference type="NCBI Taxonomy" id="652676"/>
    <lineage>
        <taxon>unclassified sequences</taxon>
        <taxon>metagenomes</taxon>
        <taxon>ecological metagenomes</taxon>
    </lineage>
</organism>
<gene>
    <name evidence="2" type="ORF">MNBD_GAMMA23-807</name>
</gene>
<sequence length="381" mass="42126">MNTLHNDNNSHPVQIAGAGPAGLAAAITLARAGRDVVVHEAHAEVGHRFDGDFQGLENWSSPTDTLTVLKTLGLDSNFTAQPFMGGVAYDAWDKPYTIQSDKPLFYLIERGPGSNALDTGLLKQAQALGVEVRFNSRLKELKGVGILAAGPKVPDAIAVGYHFETDMPDGYWVICDDNLAPKGYAYLLVMAGRGTVKTCMFSGFKQEKVYVEKTLKAFERLVGLEMKNPVAHGGAGNFRIPDSAYSGLNPLVGEQAGFQDTLWGFGIRLAITSGVLAAQSLLTGDNYDDLWKRQLRPQMQTAVVNRAFYSLLGNRGYRFFLKHTTGKPYVRQALHKAYHPSRIKNWLLPWATARYISRRKDTTCDHVNCHCVWCRHCQHDV</sequence>
<dbReference type="AlphaFoldDB" id="A0A3B1A053"/>
<dbReference type="InterPro" id="IPR002938">
    <property type="entry name" value="FAD-bd"/>
</dbReference>
<dbReference type="EMBL" id="UOFT01000029">
    <property type="protein sequence ID" value="VAW92977.1"/>
    <property type="molecule type" value="Genomic_DNA"/>
</dbReference>
<name>A0A3B1A053_9ZZZZ</name>
<dbReference type="InterPro" id="IPR050407">
    <property type="entry name" value="Geranylgeranyl_reductase"/>
</dbReference>
<dbReference type="Gene3D" id="3.50.50.60">
    <property type="entry name" value="FAD/NAD(P)-binding domain"/>
    <property type="match status" value="2"/>
</dbReference>
<evidence type="ECO:0000259" key="1">
    <source>
        <dbReference type="Pfam" id="PF01494"/>
    </source>
</evidence>
<dbReference type="Pfam" id="PF01494">
    <property type="entry name" value="FAD_binding_3"/>
    <property type="match status" value="1"/>
</dbReference>
<dbReference type="PANTHER" id="PTHR42685:SF18">
    <property type="entry name" value="DIGERANYLGERANYLGLYCEROPHOSPHOLIPID REDUCTASE"/>
    <property type="match status" value="1"/>
</dbReference>
<dbReference type="SUPFAM" id="SSF51905">
    <property type="entry name" value="FAD/NAD(P)-binding domain"/>
    <property type="match status" value="1"/>
</dbReference>